<organism evidence="1">
    <name type="scientific">marine sediment metagenome</name>
    <dbReference type="NCBI Taxonomy" id="412755"/>
    <lineage>
        <taxon>unclassified sequences</taxon>
        <taxon>metagenomes</taxon>
        <taxon>ecological metagenomes</taxon>
    </lineage>
</organism>
<name>X1NA27_9ZZZZ</name>
<feature type="non-terminal residue" evidence="1">
    <location>
        <position position="61"/>
    </location>
</feature>
<proteinExistence type="predicted"/>
<gene>
    <name evidence="1" type="ORF">S06H3_16214</name>
</gene>
<dbReference type="Gene3D" id="1.10.10.60">
    <property type="entry name" value="Homeodomain-like"/>
    <property type="match status" value="1"/>
</dbReference>
<dbReference type="InterPro" id="IPR009057">
    <property type="entry name" value="Homeodomain-like_sf"/>
</dbReference>
<sequence length="61" mass="6844">MPRSKVTPEIVEEMRRLRGEGLSYGKIAGRLGLNPMTVYNHLRKKEKPGLIGKLKGKLGLK</sequence>
<dbReference type="EMBL" id="BARV01008014">
    <property type="protein sequence ID" value="GAI15484.1"/>
    <property type="molecule type" value="Genomic_DNA"/>
</dbReference>
<dbReference type="AlphaFoldDB" id="X1NA27"/>
<protein>
    <recommendedName>
        <fullName evidence="2">Transposase IS30-like HTH domain-containing protein</fullName>
    </recommendedName>
</protein>
<accession>X1NA27</accession>
<dbReference type="SUPFAM" id="SSF46689">
    <property type="entry name" value="Homeodomain-like"/>
    <property type="match status" value="1"/>
</dbReference>
<reference evidence="1" key="1">
    <citation type="journal article" date="2014" name="Front. Microbiol.">
        <title>High frequency of phylogenetically diverse reductive dehalogenase-homologous genes in deep subseafloor sedimentary metagenomes.</title>
        <authorList>
            <person name="Kawai M."/>
            <person name="Futagami T."/>
            <person name="Toyoda A."/>
            <person name="Takaki Y."/>
            <person name="Nishi S."/>
            <person name="Hori S."/>
            <person name="Arai W."/>
            <person name="Tsubouchi T."/>
            <person name="Morono Y."/>
            <person name="Uchiyama I."/>
            <person name="Ito T."/>
            <person name="Fujiyama A."/>
            <person name="Inagaki F."/>
            <person name="Takami H."/>
        </authorList>
    </citation>
    <scope>NUCLEOTIDE SEQUENCE</scope>
    <source>
        <strain evidence="1">Expedition CK06-06</strain>
    </source>
</reference>
<comment type="caution">
    <text evidence="1">The sequence shown here is derived from an EMBL/GenBank/DDBJ whole genome shotgun (WGS) entry which is preliminary data.</text>
</comment>
<evidence type="ECO:0008006" key="2">
    <source>
        <dbReference type="Google" id="ProtNLM"/>
    </source>
</evidence>
<evidence type="ECO:0000313" key="1">
    <source>
        <dbReference type="EMBL" id="GAI15484.1"/>
    </source>
</evidence>